<dbReference type="AlphaFoldDB" id="A0A1I7FEZ2"/>
<evidence type="ECO:0000256" key="1">
    <source>
        <dbReference type="ARBA" id="ARBA00022801"/>
    </source>
</evidence>
<organism evidence="3 4">
    <name type="scientific">Pontibacter akesuensis</name>
    <dbReference type="NCBI Taxonomy" id="388950"/>
    <lineage>
        <taxon>Bacteria</taxon>
        <taxon>Pseudomonadati</taxon>
        <taxon>Bacteroidota</taxon>
        <taxon>Cytophagia</taxon>
        <taxon>Cytophagales</taxon>
        <taxon>Hymenobacteraceae</taxon>
        <taxon>Pontibacter</taxon>
    </lineage>
</organism>
<name>A0A1I7FEZ2_9BACT</name>
<keyword evidence="4" id="KW-1185">Reference proteome</keyword>
<dbReference type="Proteomes" id="UP000182491">
    <property type="component" value="Unassembled WGS sequence"/>
</dbReference>
<dbReference type="GO" id="GO:0001681">
    <property type="term" value="F:sialate O-acetylesterase activity"/>
    <property type="evidence" value="ECO:0007669"/>
    <property type="project" value="InterPro"/>
</dbReference>
<feature type="domain" description="Sialate O-acetylesterase" evidence="2">
    <location>
        <begin position="145"/>
        <end position="264"/>
    </location>
</feature>
<dbReference type="InterPro" id="IPR039329">
    <property type="entry name" value="SIAE"/>
</dbReference>
<proteinExistence type="predicted"/>
<feature type="domain" description="Sialate O-acetylesterase" evidence="2">
    <location>
        <begin position="456"/>
        <end position="576"/>
    </location>
</feature>
<reference evidence="4" key="1">
    <citation type="submission" date="2016-10" db="EMBL/GenBank/DDBJ databases">
        <authorList>
            <person name="Varghese N."/>
        </authorList>
    </citation>
    <scope>NUCLEOTIDE SEQUENCE [LARGE SCALE GENOMIC DNA]</scope>
    <source>
        <strain evidence="4">DSM 18820</strain>
    </source>
</reference>
<dbReference type="InterPro" id="IPR005181">
    <property type="entry name" value="SASA"/>
</dbReference>
<evidence type="ECO:0000313" key="3">
    <source>
        <dbReference type="EMBL" id="SFU34759.1"/>
    </source>
</evidence>
<dbReference type="EMBL" id="FPCA01000001">
    <property type="protein sequence ID" value="SFU34759.1"/>
    <property type="molecule type" value="Genomic_DNA"/>
</dbReference>
<dbReference type="InterPro" id="IPR013783">
    <property type="entry name" value="Ig-like_fold"/>
</dbReference>
<dbReference type="Gene3D" id="2.60.40.10">
    <property type="entry name" value="Immunoglobulins"/>
    <property type="match status" value="1"/>
</dbReference>
<sequence>MFLAGIGRKYGEGLTNIKPLQIRMLIHNSVSSPSIHFRMPTLRNAYLPLLLFFFLFAYKATSQVKLPQLVSDGMVLQRDAKTKIWGWASPSEKVTVKFKGKSYKATTGKNGEWEITLAPMKAGGPYTMDIKASNQITVKDILLGDVYLVSGQSNMVHQMSLHNITYAGDIATANYPHIRHFWIPTATNLQGPAEKLPESSWKSANPQDVANFSAVAYFFARKLHTKYKIPIGLINASVGGTPIEAWMSEEGLQDFPAAVATINKNSDTSYVNSLNRRALAAAQANKQKTEQDKGLTGEVKWYETTYKPKGWRTINIPGYWEDQGIKDLNGVVWYRREIDVPVSMTGVPAKVHLGRIVDADVLYINGQQVGNTTYQYPQRRYSLPAGVLKPGKNVFVIRVTNQGGKGGFVPDKPYFIEANEQTLDLKGYWDYKVGDVFRPASGSGYGGGLNAQNQPAALYNAMVAPVTDYTLKGILWYQGESNAGNPSEYKKLLPALISDWRSKWQQEKLPFLYVQLPNFMDVNYLPSESNWALMREAALQTLAVPNTAMAVTIELGEWNDIHPDNKKDVGERLALAAQRLIYGEKDVVSSGPLFQSAKIEGEKIILSFTNTGSGLTSIDGEELSWFAIAGADKKFVWAKAKIEGDKVVVWSEEVPEPRYVRYAWADNPAGANLYNKEGLPASPFRTDQSE</sequence>
<dbReference type="Pfam" id="PF03629">
    <property type="entry name" value="SASA"/>
    <property type="match status" value="2"/>
</dbReference>
<dbReference type="SUPFAM" id="SSF49785">
    <property type="entry name" value="Galactose-binding domain-like"/>
    <property type="match status" value="1"/>
</dbReference>
<gene>
    <name evidence="3" type="ORF">SAMN04487941_0153</name>
</gene>
<dbReference type="PANTHER" id="PTHR22901">
    <property type="entry name" value="SIALATE O-ACETYLESTERASE"/>
    <property type="match status" value="1"/>
</dbReference>
<dbReference type="InterPro" id="IPR036514">
    <property type="entry name" value="SGNH_hydro_sf"/>
</dbReference>
<evidence type="ECO:0000313" key="4">
    <source>
        <dbReference type="Proteomes" id="UP000182491"/>
    </source>
</evidence>
<dbReference type="Gene3D" id="3.40.50.1110">
    <property type="entry name" value="SGNH hydrolase"/>
    <property type="match status" value="2"/>
</dbReference>
<dbReference type="PANTHER" id="PTHR22901:SF0">
    <property type="entry name" value="SIALATE O-ACETYLESTERASE"/>
    <property type="match status" value="1"/>
</dbReference>
<dbReference type="GO" id="GO:0005975">
    <property type="term" value="P:carbohydrate metabolic process"/>
    <property type="evidence" value="ECO:0007669"/>
    <property type="project" value="TreeGrafter"/>
</dbReference>
<keyword evidence="1" id="KW-0378">Hydrolase</keyword>
<evidence type="ECO:0000259" key="2">
    <source>
        <dbReference type="Pfam" id="PF03629"/>
    </source>
</evidence>
<accession>A0A1I7FEZ2</accession>
<dbReference type="InterPro" id="IPR008979">
    <property type="entry name" value="Galactose-bd-like_sf"/>
</dbReference>
<protein>
    <submittedName>
        <fullName evidence="3">Sialate O-acetylesterase</fullName>
    </submittedName>
</protein>
<dbReference type="STRING" id="388950.GCA_001611675_03291"/>
<dbReference type="SUPFAM" id="SSF52266">
    <property type="entry name" value="SGNH hydrolase"/>
    <property type="match status" value="1"/>
</dbReference>